<protein>
    <submittedName>
        <fullName evidence="1">Uncharacterized protein</fullName>
    </submittedName>
</protein>
<comment type="caution">
    <text evidence="1">The sequence shown here is derived from an EMBL/GenBank/DDBJ whole genome shotgun (WGS) entry which is preliminary data.</text>
</comment>
<organism evidence="1 2">
    <name type="scientific">Stylosanthes scabra</name>
    <dbReference type="NCBI Taxonomy" id="79078"/>
    <lineage>
        <taxon>Eukaryota</taxon>
        <taxon>Viridiplantae</taxon>
        <taxon>Streptophyta</taxon>
        <taxon>Embryophyta</taxon>
        <taxon>Tracheophyta</taxon>
        <taxon>Spermatophyta</taxon>
        <taxon>Magnoliopsida</taxon>
        <taxon>eudicotyledons</taxon>
        <taxon>Gunneridae</taxon>
        <taxon>Pentapetalae</taxon>
        <taxon>rosids</taxon>
        <taxon>fabids</taxon>
        <taxon>Fabales</taxon>
        <taxon>Fabaceae</taxon>
        <taxon>Papilionoideae</taxon>
        <taxon>50 kb inversion clade</taxon>
        <taxon>dalbergioids sensu lato</taxon>
        <taxon>Dalbergieae</taxon>
        <taxon>Pterocarpus clade</taxon>
        <taxon>Stylosanthes</taxon>
    </lineage>
</organism>
<reference evidence="1 2" key="1">
    <citation type="journal article" date="2023" name="Plants (Basel)">
        <title>Bridging the Gap: Combining Genomics and Transcriptomics Approaches to Understand Stylosanthes scabra, an Orphan Legume from the Brazilian Caatinga.</title>
        <authorList>
            <person name="Ferreira-Neto J.R.C."/>
            <person name="da Silva M.D."/>
            <person name="Binneck E."/>
            <person name="de Melo N.F."/>
            <person name="da Silva R.H."/>
            <person name="de Melo A.L.T.M."/>
            <person name="Pandolfi V."/>
            <person name="Bustamante F.O."/>
            <person name="Brasileiro-Vidal A.C."/>
            <person name="Benko-Iseppon A.M."/>
        </authorList>
    </citation>
    <scope>NUCLEOTIDE SEQUENCE [LARGE SCALE GENOMIC DNA]</scope>
    <source>
        <tissue evidence="1">Leaves</tissue>
    </source>
</reference>
<accession>A0ABU6Z6G5</accession>
<gene>
    <name evidence="1" type="ORF">PIB30_022046</name>
</gene>
<proteinExistence type="predicted"/>
<keyword evidence="2" id="KW-1185">Reference proteome</keyword>
<dbReference type="Proteomes" id="UP001341840">
    <property type="component" value="Unassembled WGS sequence"/>
</dbReference>
<evidence type="ECO:0000313" key="1">
    <source>
        <dbReference type="EMBL" id="MED6217906.1"/>
    </source>
</evidence>
<dbReference type="EMBL" id="JASCZI010271934">
    <property type="protein sequence ID" value="MED6217906.1"/>
    <property type="molecule type" value="Genomic_DNA"/>
</dbReference>
<sequence>MTIIATQARDILNNNNNSRLFSTVPPCCRLPSRRPASVRRADTLSSAPLVSSLVKQPLSSSIARPSPASPSSVPFVHQILRRSTTLHSSELDKARRFRSHAISVALLAHSSLLAVPRTTASRRCTFRIWS</sequence>
<name>A0ABU6Z6G5_9FABA</name>
<evidence type="ECO:0000313" key="2">
    <source>
        <dbReference type="Proteomes" id="UP001341840"/>
    </source>
</evidence>